<dbReference type="Proteomes" id="UP001150942">
    <property type="component" value="Unassembled WGS sequence"/>
</dbReference>
<organism evidence="1 2">
    <name type="scientific">Penicillium cf. viridicatum</name>
    <dbReference type="NCBI Taxonomy" id="2972119"/>
    <lineage>
        <taxon>Eukaryota</taxon>
        <taxon>Fungi</taxon>
        <taxon>Dikarya</taxon>
        <taxon>Ascomycota</taxon>
        <taxon>Pezizomycotina</taxon>
        <taxon>Eurotiomycetes</taxon>
        <taxon>Eurotiomycetidae</taxon>
        <taxon>Eurotiales</taxon>
        <taxon>Aspergillaceae</taxon>
        <taxon>Penicillium</taxon>
    </lineage>
</organism>
<dbReference type="AlphaFoldDB" id="A0A9W9M8X3"/>
<dbReference type="EMBL" id="JAPQKQ010000006">
    <property type="protein sequence ID" value="KAJ5193148.1"/>
    <property type="molecule type" value="Genomic_DNA"/>
</dbReference>
<reference evidence="1" key="1">
    <citation type="submission" date="2022-11" db="EMBL/GenBank/DDBJ databases">
        <authorList>
            <person name="Petersen C."/>
        </authorList>
    </citation>
    <scope>NUCLEOTIDE SEQUENCE</scope>
    <source>
        <strain evidence="1">IBT 20477</strain>
    </source>
</reference>
<sequence length="93" mass="10405">MSLNSTRPILFADGDARLVFLFTNVIYIFGDDVDSLSGVVDFLHHPSLLLFAHEFSSGDKSLSELFSGINFVYLDESLSPTARFERLRAFIKG</sequence>
<reference evidence="1" key="2">
    <citation type="journal article" date="2023" name="IMA Fungus">
        <title>Comparative genomic study of the Penicillium genus elucidates a diverse pangenome and 15 lateral gene transfer events.</title>
        <authorList>
            <person name="Petersen C."/>
            <person name="Sorensen T."/>
            <person name="Nielsen M.R."/>
            <person name="Sondergaard T.E."/>
            <person name="Sorensen J.L."/>
            <person name="Fitzpatrick D.A."/>
            <person name="Frisvad J.C."/>
            <person name="Nielsen K.L."/>
        </authorList>
    </citation>
    <scope>NUCLEOTIDE SEQUENCE</scope>
    <source>
        <strain evidence="1">IBT 20477</strain>
    </source>
</reference>
<gene>
    <name evidence="1" type="ORF">N7449_009290</name>
</gene>
<accession>A0A9W9M8X3</accession>
<proteinExistence type="predicted"/>
<keyword evidence="2" id="KW-1185">Reference proteome</keyword>
<comment type="caution">
    <text evidence="1">The sequence shown here is derived from an EMBL/GenBank/DDBJ whole genome shotgun (WGS) entry which is preliminary data.</text>
</comment>
<evidence type="ECO:0000313" key="2">
    <source>
        <dbReference type="Proteomes" id="UP001150942"/>
    </source>
</evidence>
<evidence type="ECO:0000313" key="1">
    <source>
        <dbReference type="EMBL" id="KAJ5193148.1"/>
    </source>
</evidence>
<protein>
    <submittedName>
        <fullName evidence="1">Patatin-like phospholipase</fullName>
    </submittedName>
</protein>
<name>A0A9W9M8X3_9EURO</name>